<comment type="similarity">
    <text evidence="2">Belongs to the pyridoxamine 5'-phosphate oxidase family.</text>
</comment>
<dbReference type="EC" id="1.4.3.5" evidence="8"/>
<dbReference type="NCBIfam" id="NF004231">
    <property type="entry name" value="PRK05679.1"/>
    <property type="match status" value="1"/>
</dbReference>
<evidence type="ECO:0000313" key="8">
    <source>
        <dbReference type="EMBL" id="MDI3407920.1"/>
    </source>
</evidence>
<dbReference type="Proteomes" id="UP001223978">
    <property type="component" value="Unassembled WGS sequence"/>
</dbReference>
<dbReference type="GO" id="GO:0004733">
    <property type="term" value="F:pyridoxamine phosphate oxidase activity"/>
    <property type="evidence" value="ECO:0007669"/>
    <property type="project" value="UniProtKB-EC"/>
</dbReference>
<dbReference type="Pfam" id="PF01243">
    <property type="entry name" value="PNPOx_N"/>
    <property type="match status" value="1"/>
</dbReference>
<evidence type="ECO:0000256" key="5">
    <source>
        <dbReference type="ARBA" id="ARBA00023002"/>
    </source>
</evidence>
<dbReference type="Pfam" id="PF10590">
    <property type="entry name" value="PNP_phzG_C"/>
    <property type="match status" value="1"/>
</dbReference>
<name>A0ABT6SIB8_9ACTN</name>
<protein>
    <submittedName>
        <fullName evidence="8">Pyridoxal 5'-phosphate synthase</fullName>
        <ecNumber evidence="8">1.4.3.5</ecNumber>
    </submittedName>
</protein>
<dbReference type="SUPFAM" id="SSF50475">
    <property type="entry name" value="FMN-binding split barrel"/>
    <property type="match status" value="1"/>
</dbReference>
<keyword evidence="3" id="KW-0285">Flavoprotein</keyword>
<comment type="caution">
    <text evidence="8">The sequence shown here is derived from an EMBL/GenBank/DDBJ whole genome shotgun (WGS) entry which is preliminary data.</text>
</comment>
<proteinExistence type="inferred from homology"/>
<evidence type="ECO:0000259" key="6">
    <source>
        <dbReference type="Pfam" id="PF01243"/>
    </source>
</evidence>
<organism evidence="8 9">
    <name type="scientific">Streptomyces cavernicola</name>
    <dbReference type="NCBI Taxonomy" id="3043613"/>
    <lineage>
        <taxon>Bacteria</taxon>
        <taxon>Bacillati</taxon>
        <taxon>Actinomycetota</taxon>
        <taxon>Actinomycetes</taxon>
        <taxon>Kitasatosporales</taxon>
        <taxon>Streptomycetaceae</taxon>
        <taxon>Streptomyces</taxon>
    </lineage>
</organism>
<keyword evidence="4" id="KW-0288">FMN</keyword>
<accession>A0ABT6SIB8</accession>
<keyword evidence="9" id="KW-1185">Reference proteome</keyword>
<evidence type="ECO:0000259" key="7">
    <source>
        <dbReference type="Pfam" id="PF10590"/>
    </source>
</evidence>
<feature type="domain" description="Pyridoxamine 5'-phosphate oxidase N-terminal" evidence="6">
    <location>
        <begin position="49"/>
        <end position="164"/>
    </location>
</feature>
<dbReference type="PANTHER" id="PTHR10851:SF0">
    <property type="entry name" value="PYRIDOXINE-5'-PHOSPHATE OXIDASE"/>
    <property type="match status" value="1"/>
</dbReference>
<dbReference type="InterPro" id="IPR012349">
    <property type="entry name" value="Split_barrel_FMN-bd"/>
</dbReference>
<keyword evidence="5 8" id="KW-0560">Oxidoreductase</keyword>
<dbReference type="EMBL" id="JASCIQ010000038">
    <property type="protein sequence ID" value="MDI3407920.1"/>
    <property type="molecule type" value="Genomic_DNA"/>
</dbReference>
<dbReference type="PIRSF" id="PIRSF000190">
    <property type="entry name" value="Pyd_amn-ph_oxd"/>
    <property type="match status" value="1"/>
</dbReference>
<evidence type="ECO:0000256" key="2">
    <source>
        <dbReference type="ARBA" id="ARBA00007301"/>
    </source>
</evidence>
<feature type="domain" description="Pyridoxine 5'-phosphate oxidase dimerisation C-terminal" evidence="7">
    <location>
        <begin position="186"/>
        <end position="226"/>
    </location>
</feature>
<evidence type="ECO:0000256" key="4">
    <source>
        <dbReference type="ARBA" id="ARBA00022643"/>
    </source>
</evidence>
<evidence type="ECO:0000256" key="1">
    <source>
        <dbReference type="ARBA" id="ARBA00001917"/>
    </source>
</evidence>
<dbReference type="InterPro" id="IPR019576">
    <property type="entry name" value="Pyridoxamine_oxidase_dimer_C"/>
</dbReference>
<reference evidence="8 9" key="1">
    <citation type="submission" date="2023-05" db="EMBL/GenBank/DDBJ databases">
        <title>Draft genome sequence of Streptomyces sp. B-S-A6 isolated from a cave soil in Thailand.</title>
        <authorList>
            <person name="Chamroensaksri N."/>
            <person name="Muangham S."/>
        </authorList>
    </citation>
    <scope>NUCLEOTIDE SEQUENCE [LARGE SCALE GENOMIC DNA]</scope>
    <source>
        <strain evidence="8 9">B-S-A6</strain>
    </source>
</reference>
<dbReference type="InterPro" id="IPR011576">
    <property type="entry name" value="Pyridox_Oxase_N"/>
</dbReference>
<dbReference type="PANTHER" id="PTHR10851">
    <property type="entry name" value="PYRIDOXINE-5-PHOSPHATE OXIDASE"/>
    <property type="match status" value="1"/>
</dbReference>
<evidence type="ECO:0000313" key="9">
    <source>
        <dbReference type="Proteomes" id="UP001223978"/>
    </source>
</evidence>
<dbReference type="Gene3D" id="2.30.110.10">
    <property type="entry name" value="Electron Transport, Fmn-binding Protein, Chain A"/>
    <property type="match status" value="1"/>
</dbReference>
<sequence length="226" mass="24584">MNEASTEAGRQAFDTLLRSQRVWDVDLPGFDPESAPAEPTGLFHAWFADACAAGQPEPHTMQLATVDADGLPDVRTLMLHGAADGAWHFASHSGSRKGRQLAARPRAALHFYWAALGRQVRVRGTVTAAPPAEASADLHARSIGALAAALVGRQSEPLDSLAELAAASTAAWERAGREPDAEAPTWTLYELAADEVEFFQGDARRRHVRLRYERQGDRWVTGLLWP</sequence>
<evidence type="ECO:0000256" key="3">
    <source>
        <dbReference type="ARBA" id="ARBA00022630"/>
    </source>
</evidence>
<dbReference type="InterPro" id="IPR000659">
    <property type="entry name" value="Pyridox_Oxase"/>
</dbReference>
<dbReference type="RefSeq" id="WP_282545825.1">
    <property type="nucleotide sequence ID" value="NZ_JASCIQ010000038.1"/>
</dbReference>
<gene>
    <name evidence="8" type="ORF">QIS96_29410</name>
</gene>
<comment type="cofactor">
    <cofactor evidence="1">
        <name>FMN</name>
        <dbReference type="ChEBI" id="CHEBI:58210"/>
    </cofactor>
</comment>